<dbReference type="OrthoDB" id="6530772at2"/>
<organism evidence="2 4">
    <name type="scientific">Francisella adeliensis</name>
    <dbReference type="NCBI Taxonomy" id="2007306"/>
    <lineage>
        <taxon>Bacteria</taxon>
        <taxon>Pseudomonadati</taxon>
        <taxon>Pseudomonadota</taxon>
        <taxon>Gammaproteobacteria</taxon>
        <taxon>Thiotrichales</taxon>
        <taxon>Francisellaceae</taxon>
        <taxon>Francisella</taxon>
    </lineage>
</organism>
<dbReference type="PROSITE" id="PS51186">
    <property type="entry name" value="GNAT"/>
    <property type="match status" value="1"/>
</dbReference>
<keyword evidence="5" id="KW-1185">Reference proteome</keyword>
<dbReference type="AlphaFoldDB" id="A0A2Z4Y172"/>
<keyword evidence="2" id="KW-0808">Transferase</keyword>
<protein>
    <submittedName>
        <fullName evidence="3">GNAT family N-acetyltransferase</fullName>
    </submittedName>
    <submittedName>
        <fullName evidence="2">RimJ/RimL family protein N-acetyltransferase</fullName>
    </submittedName>
</protein>
<dbReference type="SUPFAM" id="SSF55729">
    <property type="entry name" value="Acyl-CoA N-acyltransferases (Nat)"/>
    <property type="match status" value="1"/>
</dbReference>
<reference evidence="3 5" key="2">
    <citation type="submission" date="2019-08" db="EMBL/GenBank/DDBJ databases">
        <title>Complete genome sequences of Francisella adeliensis (FSC1325 and FSC1326).</title>
        <authorList>
            <person name="Ohrman C."/>
            <person name="Uneklint I."/>
            <person name="Vallesi A."/>
            <person name="Karlsson L."/>
            <person name="Sjodin A."/>
        </authorList>
    </citation>
    <scope>NUCLEOTIDE SEQUENCE [LARGE SCALE GENOMIC DNA]</scope>
    <source>
        <strain evidence="3 5">FSC1325</strain>
    </source>
</reference>
<reference evidence="2 4" key="1">
    <citation type="submission" date="2017-06" db="EMBL/GenBank/DDBJ databases">
        <title>Complete genome of Francisella adeliensis.</title>
        <authorList>
            <person name="Vallesi A."/>
            <person name="Sjodin A."/>
        </authorList>
    </citation>
    <scope>NUCLEOTIDE SEQUENCE [LARGE SCALE GENOMIC DNA]</scope>
    <source>
        <strain evidence="2 4">FDC440</strain>
    </source>
</reference>
<dbReference type="InterPro" id="IPR000182">
    <property type="entry name" value="GNAT_dom"/>
</dbReference>
<evidence type="ECO:0000313" key="3">
    <source>
        <dbReference type="EMBL" id="QIW12997.1"/>
    </source>
</evidence>
<accession>A0A2Z4Y172</accession>
<evidence type="ECO:0000259" key="1">
    <source>
        <dbReference type="PROSITE" id="PS51186"/>
    </source>
</evidence>
<dbReference type="EMBL" id="CP043424">
    <property type="protein sequence ID" value="QIW12997.1"/>
    <property type="molecule type" value="Genomic_DNA"/>
</dbReference>
<gene>
    <name evidence="2" type="ORF">CDH04_09410</name>
    <name evidence="3" type="ORF">FZC43_09420</name>
</gene>
<dbReference type="InterPro" id="IPR051908">
    <property type="entry name" value="Ribosomal_N-acetyltransferase"/>
</dbReference>
<dbReference type="Pfam" id="PF13302">
    <property type="entry name" value="Acetyltransf_3"/>
    <property type="match status" value="1"/>
</dbReference>
<dbReference type="Proteomes" id="UP000251120">
    <property type="component" value="Chromosome"/>
</dbReference>
<dbReference type="PANTHER" id="PTHR43441">
    <property type="entry name" value="RIBOSOMAL-PROTEIN-SERINE ACETYLTRANSFERASE"/>
    <property type="match status" value="1"/>
</dbReference>
<dbReference type="Gene3D" id="3.40.630.30">
    <property type="match status" value="1"/>
</dbReference>
<sequence>MFSIKIDKDISLALVQESFAPIYFKLIKENATYLERWLPWVSSYKSEQDSTLFIRKSLHDYADGKSMVCAIWFNNELVGNASFNSINHSLKKVEIGYWVKESAQGSGIITRVCNKLIDIAFNELKMQKVQISVAVENLASRAVCKRLGMKLEGIISNAENLNGQIVDHAIYAQTSVT</sequence>
<dbReference type="GO" id="GO:0008999">
    <property type="term" value="F:protein-N-terminal-alanine acetyltransferase activity"/>
    <property type="evidence" value="ECO:0007669"/>
    <property type="project" value="TreeGrafter"/>
</dbReference>
<proteinExistence type="predicted"/>
<dbReference type="KEGG" id="fad:CDH04_09410"/>
<dbReference type="InterPro" id="IPR016181">
    <property type="entry name" value="Acyl_CoA_acyltransferase"/>
</dbReference>
<evidence type="ECO:0000313" key="4">
    <source>
        <dbReference type="Proteomes" id="UP000251120"/>
    </source>
</evidence>
<dbReference type="Proteomes" id="UP000681131">
    <property type="component" value="Chromosome"/>
</dbReference>
<evidence type="ECO:0000313" key="5">
    <source>
        <dbReference type="Proteomes" id="UP000681131"/>
    </source>
</evidence>
<evidence type="ECO:0000313" key="2">
    <source>
        <dbReference type="EMBL" id="AXA34774.1"/>
    </source>
</evidence>
<feature type="domain" description="N-acetyltransferase" evidence="1">
    <location>
        <begin position="22"/>
        <end position="177"/>
    </location>
</feature>
<dbReference type="GO" id="GO:0005737">
    <property type="term" value="C:cytoplasm"/>
    <property type="evidence" value="ECO:0007669"/>
    <property type="project" value="TreeGrafter"/>
</dbReference>
<dbReference type="EMBL" id="CP021781">
    <property type="protein sequence ID" value="AXA34774.1"/>
    <property type="molecule type" value="Genomic_DNA"/>
</dbReference>
<dbReference type="GO" id="GO:1990189">
    <property type="term" value="F:protein N-terminal-serine acetyltransferase activity"/>
    <property type="evidence" value="ECO:0007669"/>
    <property type="project" value="TreeGrafter"/>
</dbReference>
<dbReference type="PANTHER" id="PTHR43441:SF12">
    <property type="entry name" value="RIBOSOMAL N-ACETYLTRANSFERASE YDAF-RELATED"/>
    <property type="match status" value="1"/>
</dbReference>
<name>A0A2Z4Y172_9GAMM</name>